<evidence type="ECO:0000256" key="6">
    <source>
        <dbReference type="ARBA" id="ARBA00023049"/>
    </source>
</evidence>
<dbReference type="GO" id="GO:0006508">
    <property type="term" value="P:proteolysis"/>
    <property type="evidence" value="ECO:0007669"/>
    <property type="project" value="UniProtKB-KW"/>
</dbReference>
<name>A0A0C2HQX8_9STAP</name>
<dbReference type="SUPFAM" id="SSF55031">
    <property type="entry name" value="Bacterial exopeptidase dimerisation domain"/>
    <property type="match status" value="1"/>
</dbReference>
<dbReference type="STRING" id="45670.SN16_00700"/>
<evidence type="ECO:0000259" key="8">
    <source>
        <dbReference type="Pfam" id="PF07687"/>
    </source>
</evidence>
<dbReference type="InterPro" id="IPR001261">
    <property type="entry name" value="ArgE/DapE_CS"/>
</dbReference>
<dbReference type="Proteomes" id="UP000527860">
    <property type="component" value="Unassembled WGS sequence"/>
</dbReference>
<dbReference type="PIRSF" id="PIRSF001123">
    <property type="entry name" value="PepA_GA"/>
    <property type="match status" value="1"/>
</dbReference>
<evidence type="ECO:0000256" key="4">
    <source>
        <dbReference type="ARBA" id="ARBA00022801"/>
    </source>
</evidence>
<dbReference type="GO" id="GO:0046872">
    <property type="term" value="F:metal ion binding"/>
    <property type="evidence" value="ECO:0007669"/>
    <property type="project" value="UniProtKB-UniRule"/>
</dbReference>
<keyword evidence="5" id="KW-0862">Zinc</keyword>
<dbReference type="SUPFAM" id="SSF53187">
    <property type="entry name" value="Zn-dependent exopeptidases"/>
    <property type="match status" value="1"/>
</dbReference>
<dbReference type="InterPro" id="IPR010162">
    <property type="entry name" value="PepT-like"/>
</dbReference>
<dbReference type="PANTHER" id="PTHR42994:SF2">
    <property type="entry name" value="PEPTIDASE"/>
    <property type="match status" value="1"/>
</dbReference>
<evidence type="ECO:0000313" key="11">
    <source>
        <dbReference type="Proteomes" id="UP000031546"/>
    </source>
</evidence>
<dbReference type="PROSITE" id="PS00759">
    <property type="entry name" value="ARGE_DAPE_CPG2_2"/>
    <property type="match status" value="1"/>
</dbReference>
<accession>A0A0C2HQX8</accession>
<dbReference type="InterPro" id="IPR002933">
    <property type="entry name" value="Peptidase_M20"/>
</dbReference>
<dbReference type="Gene3D" id="3.40.630.10">
    <property type="entry name" value="Zn peptidases"/>
    <property type="match status" value="1"/>
</dbReference>
<evidence type="ECO:0000313" key="10">
    <source>
        <dbReference type="EMBL" id="MDB0579058.1"/>
    </source>
</evidence>
<evidence type="ECO:0000313" key="12">
    <source>
        <dbReference type="Proteomes" id="UP000527860"/>
    </source>
</evidence>
<evidence type="ECO:0000256" key="1">
    <source>
        <dbReference type="ARBA" id="ARBA00001947"/>
    </source>
</evidence>
<dbReference type="RefSeq" id="WP_040104690.1">
    <property type="nucleotide sequence ID" value="NZ_JABEVU030000001.1"/>
</dbReference>
<dbReference type="GO" id="GO:0008237">
    <property type="term" value="F:metallopeptidase activity"/>
    <property type="evidence" value="ECO:0007669"/>
    <property type="project" value="UniProtKB-KW"/>
</dbReference>
<sequence>MNKDRLIDQFMEMVQIDSETGHEREMADYLLETFKEMGIEALEDDTQEQTGYGAGNILVRLKGDNTNAEPIYFTVHMDTVAPGVGVKPSIDGDYIVSDGSTILGSDDKAGIASLIEAVRTIRESGMRHGDIEIVITVGEESGLVGAKAFDATQLKSGFGYAIDSTGKVGTVVTTAPTQSKIEAHIHGKTAHAGVAPETGVSAINIAARAISQMKLGRIDEETTANIGRFEGGGATNVVTDYVYLIGEARSLDDKKMKAQTAHMKETFEKVAEDMGGRAKVSSDVMYAALKASKDSEVVSTAVQAIENIGRRPDLISLGGGSDGNIFAGAGLDTAILGLGYENIHTTEEKMPIEELHKITELVIEIIKVQNDKEQNA</sequence>
<protein>
    <submittedName>
        <fullName evidence="10">M20/M25/M40 family metallo-hydrolase</fullName>
    </submittedName>
</protein>
<dbReference type="EMBL" id="JXII01000001">
    <property type="protein sequence ID" value="KIH71916.1"/>
    <property type="molecule type" value="Genomic_DNA"/>
</dbReference>
<dbReference type="Pfam" id="PF07687">
    <property type="entry name" value="M20_dimer"/>
    <property type="match status" value="1"/>
</dbReference>
<keyword evidence="2" id="KW-0645">Protease</keyword>
<keyword evidence="4" id="KW-0378">Hydrolase</keyword>
<evidence type="ECO:0000256" key="3">
    <source>
        <dbReference type="ARBA" id="ARBA00022723"/>
    </source>
</evidence>
<dbReference type="Pfam" id="PF01546">
    <property type="entry name" value="Peptidase_M20"/>
    <property type="match status" value="1"/>
</dbReference>
<keyword evidence="6" id="KW-0482">Metalloprotease</keyword>
<keyword evidence="12" id="KW-1185">Reference proteome</keyword>
<reference evidence="10 12" key="4">
    <citation type="submission" date="2022-12" db="EMBL/GenBank/DDBJ databases">
        <title>Genome analysis and biological profiling of marine Salinicoccus roseus MOSEL-ME25.</title>
        <authorList>
            <person name="Mirza F.T."/>
            <person name="Xie Y."/>
            <person name="Shinwari Z.K."/>
        </authorList>
    </citation>
    <scope>NUCLEOTIDE SEQUENCE [LARGE SCALE GENOMIC DNA]</scope>
    <source>
        <strain evidence="10 12">MOSEL-ME25</strain>
    </source>
</reference>
<dbReference type="GeneID" id="77844059"/>
<evidence type="ECO:0000256" key="2">
    <source>
        <dbReference type="ARBA" id="ARBA00022670"/>
    </source>
</evidence>
<dbReference type="InterPro" id="IPR036264">
    <property type="entry name" value="Bact_exopeptidase_dim_dom"/>
</dbReference>
<dbReference type="AlphaFoldDB" id="A0A0C2HQX8"/>
<dbReference type="OrthoDB" id="9776600at2"/>
<dbReference type="MEROPS" id="M20.018"/>
<dbReference type="Proteomes" id="UP000031546">
    <property type="component" value="Unassembled WGS sequence"/>
</dbReference>
<proteinExistence type="inferred from homology"/>
<dbReference type="PANTHER" id="PTHR42994">
    <property type="entry name" value="PEPTIDASE T"/>
    <property type="match status" value="1"/>
</dbReference>
<comment type="cofactor">
    <cofactor evidence="1">
        <name>Zn(2+)</name>
        <dbReference type="ChEBI" id="CHEBI:29105"/>
    </cofactor>
</comment>
<organism evidence="9 11">
    <name type="scientific">Salinicoccus roseus</name>
    <dbReference type="NCBI Taxonomy" id="45670"/>
    <lineage>
        <taxon>Bacteria</taxon>
        <taxon>Bacillati</taxon>
        <taxon>Bacillota</taxon>
        <taxon>Bacilli</taxon>
        <taxon>Bacillales</taxon>
        <taxon>Staphylococcaceae</taxon>
        <taxon>Salinicoccus</taxon>
    </lineage>
</organism>
<evidence type="ECO:0000256" key="5">
    <source>
        <dbReference type="ARBA" id="ARBA00022833"/>
    </source>
</evidence>
<dbReference type="InterPro" id="IPR008007">
    <property type="entry name" value="Peptidase_M42"/>
</dbReference>
<gene>
    <name evidence="10" type="ORF">F7P68_0000715</name>
    <name evidence="9" type="ORF">SN16_00700</name>
</gene>
<feature type="domain" description="Peptidase M20 dimerisation" evidence="8">
    <location>
        <begin position="182"/>
        <end position="272"/>
    </location>
</feature>
<dbReference type="InterPro" id="IPR011650">
    <property type="entry name" value="Peptidase_M20_dimer"/>
</dbReference>
<dbReference type="NCBIfam" id="TIGR01883">
    <property type="entry name" value="PepT-like"/>
    <property type="match status" value="1"/>
</dbReference>
<dbReference type="GO" id="GO:0004177">
    <property type="term" value="F:aminopeptidase activity"/>
    <property type="evidence" value="ECO:0007669"/>
    <property type="project" value="UniProtKB-UniRule"/>
</dbReference>
<reference evidence="9 11" key="1">
    <citation type="submission" date="2015-01" db="EMBL/GenBank/DDBJ databases">
        <title>Genome sequences of high lactate-tolerant strain Salinicoccus roseus W12 with industrial interest.</title>
        <authorList>
            <person name="Wang H."/>
            <person name="Yu B."/>
        </authorList>
    </citation>
    <scope>NUCLEOTIDE SEQUENCE [LARGE SCALE GENOMIC DNA]</scope>
    <source>
        <strain evidence="9 11">W12</strain>
    </source>
</reference>
<reference evidence="12" key="2">
    <citation type="submission" date="2020-04" db="EMBL/GenBank/DDBJ databases">
        <title>Genome analysis and biological profiling of marine Cellulosimicrobium funkei MOSEL-ME6.</title>
        <authorList>
            <person name="Tanveer F."/>
            <person name="Xie Y."/>
            <person name="Shinwari Z.K."/>
        </authorList>
    </citation>
    <scope>NUCLEOTIDE SEQUENCE [LARGE SCALE GENOMIC DNA]</scope>
    <source>
        <strain evidence="12">MOSEL-ME25</strain>
    </source>
</reference>
<comment type="similarity">
    <text evidence="7">Belongs to the peptidase M42 family.</text>
</comment>
<evidence type="ECO:0000256" key="7">
    <source>
        <dbReference type="PIRNR" id="PIRNR001123"/>
    </source>
</evidence>
<dbReference type="EMBL" id="JABEVU030000001">
    <property type="protein sequence ID" value="MDB0579058.1"/>
    <property type="molecule type" value="Genomic_DNA"/>
</dbReference>
<keyword evidence="3" id="KW-0479">Metal-binding</keyword>
<dbReference type="Gene3D" id="3.30.70.360">
    <property type="match status" value="1"/>
</dbReference>
<comment type="caution">
    <text evidence="9">The sequence shown here is derived from an EMBL/GenBank/DDBJ whole genome shotgun (WGS) entry which is preliminary data.</text>
</comment>
<reference evidence="10" key="3">
    <citation type="submission" date="2020-04" db="EMBL/GenBank/DDBJ databases">
        <authorList>
            <person name="Tanveer F."/>
            <person name="Xie Y."/>
            <person name="Shinwari Z.K."/>
        </authorList>
    </citation>
    <scope>NUCLEOTIDE SEQUENCE</scope>
    <source>
        <strain evidence="10">MOSEL-ME25</strain>
    </source>
</reference>
<evidence type="ECO:0000313" key="9">
    <source>
        <dbReference type="EMBL" id="KIH71916.1"/>
    </source>
</evidence>